<keyword evidence="6" id="KW-0963">Cytoplasm</keyword>
<keyword evidence="20" id="KW-1185">Reference proteome</keyword>
<keyword evidence="9 14" id="KW-0326">Glycosidase</keyword>
<dbReference type="Gene3D" id="1.10.10.760">
    <property type="entry name" value="E-set domains of sugar-utilizing enzymes"/>
    <property type="match status" value="1"/>
</dbReference>
<dbReference type="SMART" id="SM00642">
    <property type="entry name" value="Aamy"/>
    <property type="match status" value="1"/>
</dbReference>
<dbReference type="InterPro" id="IPR004193">
    <property type="entry name" value="Glyco_hydro_13_N"/>
</dbReference>
<comment type="catalytic activity">
    <reaction evidence="12 14">
        <text>hydrolysis of (1-&gt;4)-alpha-D-glucosidic linkage in 4-alpha-D-[(1-&gt;4)-alpha-D-glucanosyl]n trehalose to yield trehalose and (1-&gt;4)-alpha-D-glucan.</text>
        <dbReference type="EC" id="3.2.1.141"/>
    </reaction>
</comment>
<evidence type="ECO:0000256" key="9">
    <source>
        <dbReference type="ARBA" id="ARBA00023295"/>
    </source>
</evidence>
<reference evidence="19 20" key="1">
    <citation type="submission" date="2014-12" db="EMBL/GenBank/DDBJ databases">
        <title>Genomes of Geoalkalibacter ferrihydriticus and Geoalkalibacter subterraneus, two haloalkaliphilic metal-reducing members of the Geobacteraceae.</title>
        <authorList>
            <person name="Badalamenti J.P."/>
            <person name="Torres C.I."/>
            <person name="Krajmalnik-Brown R."/>
            <person name="Bond D.R."/>
        </authorList>
    </citation>
    <scope>NUCLEOTIDE SEQUENCE [LARGE SCALE GENOMIC DNA]</scope>
    <source>
        <strain evidence="19 20">DSM 17813</strain>
    </source>
</reference>
<dbReference type="GO" id="GO:0005737">
    <property type="term" value="C:cytoplasm"/>
    <property type="evidence" value="ECO:0007669"/>
    <property type="project" value="UniProtKB-SubCell"/>
</dbReference>
<dbReference type="PANTHER" id="PTHR43651:SF11">
    <property type="entry name" value="MALTO-OLIGOSYLTREHALOSE TREHALOHYDROLASE"/>
    <property type="match status" value="1"/>
</dbReference>
<dbReference type="Pfam" id="PF00128">
    <property type="entry name" value="Alpha-amylase"/>
    <property type="match status" value="1"/>
</dbReference>
<evidence type="ECO:0000256" key="17">
    <source>
        <dbReference type="PIRSR" id="PIRSR006337-3"/>
    </source>
</evidence>
<feature type="domain" description="Glycosyl hydrolase family 13 catalytic" evidence="18">
    <location>
        <begin position="87"/>
        <end position="457"/>
    </location>
</feature>
<evidence type="ECO:0000256" key="7">
    <source>
        <dbReference type="ARBA" id="ARBA00022801"/>
    </source>
</evidence>
<name>A0A0C2HLS5_9BACT</name>
<evidence type="ECO:0000259" key="18">
    <source>
        <dbReference type="SMART" id="SM00642"/>
    </source>
</evidence>
<comment type="pathway">
    <text evidence="2 14">Glycan biosynthesis; trehalose biosynthesis.</text>
</comment>
<evidence type="ECO:0000256" key="1">
    <source>
        <dbReference type="ARBA" id="ARBA00004496"/>
    </source>
</evidence>
<dbReference type="CDD" id="cd11325">
    <property type="entry name" value="AmyAc_GTHase"/>
    <property type="match status" value="1"/>
</dbReference>
<dbReference type="PIRSF" id="PIRSF006337">
    <property type="entry name" value="Trehalose_TreZ"/>
    <property type="match status" value="1"/>
</dbReference>
<dbReference type="Gene3D" id="3.20.20.80">
    <property type="entry name" value="Glycosidases"/>
    <property type="match status" value="1"/>
</dbReference>
<keyword evidence="7 14" id="KW-0378">Hydrolase</keyword>
<dbReference type="AlphaFoldDB" id="A0A0C2HLS5"/>
<comment type="similarity">
    <text evidence="3 14">Belongs to the glycosyl hydrolase 13 family.</text>
</comment>
<dbReference type="GO" id="GO:0033942">
    <property type="term" value="F:4-alpha-D-(1-&gt;4)-alpha-D-glucanotrehalose trehalohydrolase activity"/>
    <property type="evidence" value="ECO:0007669"/>
    <property type="project" value="UniProtKB-EC"/>
</dbReference>
<dbReference type="EC" id="3.2.1.141" evidence="4 13"/>
<gene>
    <name evidence="19" type="ORF">GFER_05620</name>
</gene>
<dbReference type="PANTHER" id="PTHR43651">
    <property type="entry name" value="1,4-ALPHA-GLUCAN-BRANCHING ENZYME"/>
    <property type="match status" value="1"/>
</dbReference>
<comment type="subcellular location">
    <subcellularLocation>
        <location evidence="1 15">Cytoplasm</location>
    </subcellularLocation>
</comment>
<evidence type="ECO:0000256" key="8">
    <source>
        <dbReference type="ARBA" id="ARBA00023277"/>
    </source>
</evidence>
<evidence type="ECO:0000256" key="10">
    <source>
        <dbReference type="ARBA" id="ARBA00032057"/>
    </source>
</evidence>
<dbReference type="SUPFAM" id="SSF81296">
    <property type="entry name" value="E set domains"/>
    <property type="match status" value="1"/>
</dbReference>
<protein>
    <recommendedName>
        <fullName evidence="5 13">Malto-oligosyltrehalose trehalohydrolase</fullName>
        <shortName evidence="14">MTHase</shortName>
        <ecNumber evidence="4 13">3.2.1.141</ecNumber>
    </recommendedName>
    <alternativeName>
        <fullName evidence="11 14">4-alpha-D-((1-&gt;4)-alpha-D-glucano)trehalose trehalohydrolase</fullName>
    </alternativeName>
    <alternativeName>
        <fullName evidence="10 14">Maltooligosyl trehalose trehalohydrolase</fullName>
    </alternativeName>
</protein>
<dbReference type="InterPro" id="IPR017853">
    <property type="entry name" value="GH"/>
</dbReference>
<dbReference type="NCBIfam" id="TIGR02402">
    <property type="entry name" value="trehalose_TreZ"/>
    <property type="match status" value="1"/>
</dbReference>
<evidence type="ECO:0000256" key="2">
    <source>
        <dbReference type="ARBA" id="ARBA00005199"/>
    </source>
</evidence>
<dbReference type="Gene3D" id="2.60.40.10">
    <property type="entry name" value="Immunoglobulins"/>
    <property type="match status" value="1"/>
</dbReference>
<dbReference type="GO" id="GO:0005992">
    <property type="term" value="P:trehalose biosynthetic process"/>
    <property type="evidence" value="ECO:0007669"/>
    <property type="project" value="UniProtKB-UniRule"/>
</dbReference>
<evidence type="ECO:0000256" key="11">
    <source>
        <dbReference type="ARBA" id="ARBA00033284"/>
    </source>
</evidence>
<evidence type="ECO:0000256" key="3">
    <source>
        <dbReference type="ARBA" id="ARBA00008061"/>
    </source>
</evidence>
<proteinExistence type="inferred from homology"/>
<keyword evidence="8" id="KW-0119">Carbohydrate metabolism</keyword>
<dbReference type="InterPro" id="IPR013783">
    <property type="entry name" value="Ig-like_fold"/>
</dbReference>
<dbReference type="EMBL" id="JWJD01000001">
    <property type="protein sequence ID" value="KIH78066.1"/>
    <property type="molecule type" value="Genomic_DNA"/>
</dbReference>
<feature type="site" description="Transition state stabilizer" evidence="17">
    <location>
        <position position="390"/>
    </location>
</feature>
<sequence>MQLGATHMEGGRCEFLVWAPACREVSLHQVSPRERVLPMEPQGNGYWRIIGEEVPPGSRYFYHLDGERDRPDPVSNYQPQGVHGPSQVIDHRHFAWSDHGWRGCALADLVIYELHVGTFTPAGTFDAVIERLPGLRDLGITAIELMPVAQFPGERNWGYDGVQPFAVQHSYGGPEGLKRLVDACHQLGLAVVLDVVYNHLGPEGNYLWDFGPYFTDHYRTPWGEAINFDGPHSDEVRRYFLQNALHWFKNYHIDALRLDAVHAIYDFSAKTFLQEMAEQTREFSLGNQRSCLLIAESDLNDPRIIRPAELGGYGLDAQWSDDFHHALHALITGEDLGYYGDFGSTGDLVKSYREGFVYSWRYSAFRKCRHGASAADRPAQQFVVCSQNHDQVGNRMRGERLIAQAGFEAAKLAAAAVILSPFIPLLFMGEEYGEDNPFPYFVSFEDEDLIAGVRRGRKEEFEDFHSQGEPPDPQSPETFAAARLDWSKRDKPGYRAMAAFYRELLRLRRENPVLTRRDKEHLEGWGLEDEKLLWLRRWSGKDELWLLANFNNKEISCSFPGRGSAYRKLLDSADRQWQGPGTRLPDNIEGRCKLNLAPQSLAVYQMTD</sequence>
<evidence type="ECO:0000256" key="6">
    <source>
        <dbReference type="ARBA" id="ARBA00022490"/>
    </source>
</evidence>
<evidence type="ECO:0000313" key="19">
    <source>
        <dbReference type="EMBL" id="KIH78066.1"/>
    </source>
</evidence>
<dbReference type="SUPFAM" id="SSF51445">
    <property type="entry name" value="(Trans)glycosidases"/>
    <property type="match status" value="1"/>
</dbReference>
<evidence type="ECO:0000256" key="14">
    <source>
        <dbReference type="PIRNR" id="PIRNR006337"/>
    </source>
</evidence>
<feature type="active site" description="Nucleophile" evidence="15">
    <location>
        <position position="259"/>
    </location>
</feature>
<feature type="binding site" evidence="16">
    <location>
        <begin position="389"/>
        <end position="394"/>
    </location>
    <ligand>
        <name>substrate</name>
    </ligand>
</feature>
<organism evidence="19 20">
    <name type="scientific">Geoalkalibacter ferrihydriticus DSM 17813</name>
    <dbReference type="NCBI Taxonomy" id="1121915"/>
    <lineage>
        <taxon>Bacteria</taxon>
        <taxon>Pseudomonadati</taxon>
        <taxon>Thermodesulfobacteriota</taxon>
        <taxon>Desulfuromonadia</taxon>
        <taxon>Desulfuromonadales</taxon>
        <taxon>Geoalkalibacteraceae</taxon>
        <taxon>Geoalkalibacter</taxon>
    </lineage>
</organism>
<evidence type="ECO:0000256" key="13">
    <source>
        <dbReference type="NCBIfam" id="TIGR02402"/>
    </source>
</evidence>
<evidence type="ECO:0000256" key="4">
    <source>
        <dbReference type="ARBA" id="ARBA00012268"/>
    </source>
</evidence>
<evidence type="ECO:0000256" key="5">
    <source>
        <dbReference type="ARBA" id="ARBA00015938"/>
    </source>
</evidence>
<dbReference type="InterPro" id="IPR014756">
    <property type="entry name" value="Ig_E-set"/>
</dbReference>
<dbReference type="InterPro" id="IPR006047">
    <property type="entry name" value="GH13_cat_dom"/>
</dbReference>
<feature type="binding site" evidence="16">
    <location>
        <begin position="321"/>
        <end position="325"/>
    </location>
    <ligand>
        <name>substrate</name>
    </ligand>
</feature>
<dbReference type="Proteomes" id="UP000035068">
    <property type="component" value="Unassembled WGS sequence"/>
</dbReference>
<dbReference type="InterPro" id="IPR012768">
    <property type="entry name" value="Trehalose_TreZ"/>
</dbReference>
<feature type="active site" description="Proton donor" evidence="15">
    <location>
        <position position="296"/>
    </location>
</feature>
<dbReference type="RefSeq" id="WP_040096828.1">
    <property type="nucleotide sequence ID" value="NZ_JWJD01000001.1"/>
</dbReference>
<evidence type="ECO:0000256" key="16">
    <source>
        <dbReference type="PIRSR" id="PIRSR006337-2"/>
    </source>
</evidence>
<evidence type="ECO:0000256" key="12">
    <source>
        <dbReference type="ARBA" id="ARBA00034013"/>
    </source>
</evidence>
<dbReference type="UniPathway" id="UPA00299"/>
<dbReference type="CDD" id="cd02853">
    <property type="entry name" value="E_set_MTHase_like_N"/>
    <property type="match status" value="1"/>
</dbReference>
<dbReference type="Pfam" id="PF02922">
    <property type="entry name" value="CBM_48"/>
    <property type="match status" value="1"/>
</dbReference>
<dbReference type="InterPro" id="IPR044901">
    <property type="entry name" value="Trehalose_TreZ_E-set_sf"/>
</dbReference>
<comment type="caution">
    <text evidence="19">The sequence shown here is derived from an EMBL/GenBank/DDBJ whole genome shotgun (WGS) entry which is preliminary data.</text>
</comment>
<evidence type="ECO:0000256" key="15">
    <source>
        <dbReference type="PIRSR" id="PIRSR006337-1"/>
    </source>
</evidence>
<accession>A0A0C2HLS5</accession>
<evidence type="ECO:0000313" key="20">
    <source>
        <dbReference type="Proteomes" id="UP000035068"/>
    </source>
</evidence>
<feature type="binding site" evidence="16">
    <location>
        <begin position="257"/>
        <end position="262"/>
    </location>
    <ligand>
        <name>substrate</name>
    </ligand>
</feature>